<keyword evidence="7 8" id="KW-0472">Membrane</keyword>
<evidence type="ECO:0000256" key="5">
    <source>
        <dbReference type="ARBA" id="ARBA00022840"/>
    </source>
</evidence>
<evidence type="ECO:0000256" key="4">
    <source>
        <dbReference type="ARBA" id="ARBA00022741"/>
    </source>
</evidence>
<evidence type="ECO:0000259" key="10">
    <source>
        <dbReference type="PROSITE" id="PS50929"/>
    </source>
</evidence>
<dbReference type="PANTHER" id="PTHR24221:SF654">
    <property type="entry name" value="ATP-BINDING CASSETTE SUB-FAMILY B MEMBER 6"/>
    <property type="match status" value="1"/>
</dbReference>
<name>A0ABS7HC10_9HYPH</name>
<evidence type="ECO:0000256" key="3">
    <source>
        <dbReference type="ARBA" id="ARBA00022692"/>
    </source>
</evidence>
<feature type="transmembrane region" description="Helical" evidence="8">
    <location>
        <begin position="141"/>
        <end position="161"/>
    </location>
</feature>
<dbReference type="PROSITE" id="PS00211">
    <property type="entry name" value="ABC_TRANSPORTER_1"/>
    <property type="match status" value="1"/>
</dbReference>
<dbReference type="Pfam" id="PF00005">
    <property type="entry name" value="ABC_tran"/>
    <property type="match status" value="1"/>
</dbReference>
<dbReference type="Gene3D" id="3.40.50.300">
    <property type="entry name" value="P-loop containing nucleotide triphosphate hydrolases"/>
    <property type="match status" value="1"/>
</dbReference>
<dbReference type="Pfam" id="PF00664">
    <property type="entry name" value="ABC_membrane"/>
    <property type="match status" value="1"/>
</dbReference>
<evidence type="ECO:0000256" key="8">
    <source>
        <dbReference type="SAM" id="Phobius"/>
    </source>
</evidence>
<dbReference type="InterPro" id="IPR036640">
    <property type="entry name" value="ABC1_TM_sf"/>
</dbReference>
<sequence>MGDKANLFGIINDMLLKSGKQRALFSLVLATITFTAIGAALFPIFFSLGIDALTKGDVQVELGTKYIIAFGIGLTVVGILEQAQWLTFGPMNLRLQRHLTTHVFRHALSLPYYRLKNYTTYEIGRTVERGLDAVREITSNLTFFLIPTLIELVIAASVIAFMIDAWIALFLFSALFLYGAITNISAAKIRKATEGAMETGIQAWNFGLDGVANAELVQQSNMVPDFTERLNAKLKINDRAWAVTFKQRAYFGVLQALVFGIVVLGVLWRGAVDTSRGTMSIGELVLLNTYIIRLLQPVETLARVYREVSSSLGEARLLTDLLSVPVPQIAQFDAASSDPVSLIARNLLLKIDDRTLLADLSFTVPSHGQLFIVGPSGVGKSSLLKVISCLSVASGGDYLINGQKITEHNAAIFRSNVAVVQQDCLLFDWSISENIAFGIEASAEEIENVIRKLALDEVVQRHQTLGEPTVGERGNRLSGGEKQRLSMARALLTKPRLLILDEPTAALDEANRKRVLDALAELQQSCTSISVTHDLSLLNDDTQVLFLAPAQQYWAGTHSALLVNNSEYRKFVEGEAGTRQDAALEAN</sequence>
<evidence type="ECO:0000313" key="12">
    <source>
        <dbReference type="Proteomes" id="UP000757604"/>
    </source>
</evidence>
<dbReference type="InterPro" id="IPR003593">
    <property type="entry name" value="AAA+_ATPase"/>
</dbReference>
<dbReference type="InterPro" id="IPR039421">
    <property type="entry name" value="Type_1_exporter"/>
</dbReference>
<evidence type="ECO:0000256" key="2">
    <source>
        <dbReference type="ARBA" id="ARBA00005417"/>
    </source>
</evidence>
<dbReference type="PROSITE" id="PS50893">
    <property type="entry name" value="ABC_TRANSPORTER_2"/>
    <property type="match status" value="1"/>
</dbReference>
<feature type="domain" description="ABC transmembrane type-1" evidence="10">
    <location>
        <begin position="27"/>
        <end position="310"/>
    </location>
</feature>
<dbReference type="InterPro" id="IPR003439">
    <property type="entry name" value="ABC_transporter-like_ATP-bd"/>
</dbReference>
<evidence type="ECO:0000256" key="7">
    <source>
        <dbReference type="ARBA" id="ARBA00023136"/>
    </source>
</evidence>
<dbReference type="InterPro" id="IPR027417">
    <property type="entry name" value="P-loop_NTPase"/>
</dbReference>
<feature type="transmembrane region" description="Helical" evidence="8">
    <location>
        <begin position="249"/>
        <end position="268"/>
    </location>
</feature>
<evidence type="ECO:0000313" key="11">
    <source>
        <dbReference type="EMBL" id="MBW9064660.1"/>
    </source>
</evidence>
<comment type="similarity">
    <text evidence="2">Belongs to the ABC transporter superfamily.</text>
</comment>
<evidence type="ECO:0000256" key="6">
    <source>
        <dbReference type="ARBA" id="ARBA00022989"/>
    </source>
</evidence>
<dbReference type="InterPro" id="IPR011527">
    <property type="entry name" value="ABC1_TM_dom"/>
</dbReference>
<dbReference type="PROSITE" id="PS50929">
    <property type="entry name" value="ABC_TM1F"/>
    <property type="match status" value="1"/>
</dbReference>
<dbReference type="GO" id="GO:0005524">
    <property type="term" value="F:ATP binding"/>
    <property type="evidence" value="ECO:0007669"/>
    <property type="project" value="UniProtKB-KW"/>
</dbReference>
<keyword evidence="5 11" id="KW-0067">ATP-binding</keyword>
<dbReference type="EMBL" id="JAEUAO010000003">
    <property type="protein sequence ID" value="MBW9064660.1"/>
    <property type="molecule type" value="Genomic_DNA"/>
</dbReference>
<dbReference type="Gene3D" id="1.20.1560.10">
    <property type="entry name" value="ABC transporter type 1, transmembrane domain"/>
    <property type="match status" value="1"/>
</dbReference>
<reference evidence="11 12" key="1">
    <citation type="journal article" date="2021" name="MBio">
        <title>Poor Competitiveness of Bradyrhizobium in Pigeon Pea Root Colonization in Indian Soils.</title>
        <authorList>
            <person name="Chalasani D."/>
            <person name="Basu A."/>
            <person name="Pullabhotla S.V.S.R.N."/>
            <person name="Jorrin B."/>
            <person name="Neal A.L."/>
            <person name="Poole P.S."/>
            <person name="Podile A.R."/>
            <person name="Tkacz A."/>
        </authorList>
    </citation>
    <scope>NUCLEOTIDE SEQUENCE [LARGE SCALE GENOMIC DNA]</scope>
    <source>
        <strain evidence="11 12">HU44</strain>
    </source>
</reference>
<dbReference type="SMART" id="SM00382">
    <property type="entry name" value="AAA"/>
    <property type="match status" value="1"/>
</dbReference>
<accession>A0ABS7HC10</accession>
<dbReference type="InterPro" id="IPR017871">
    <property type="entry name" value="ABC_transporter-like_CS"/>
</dbReference>
<dbReference type="PANTHER" id="PTHR24221">
    <property type="entry name" value="ATP-BINDING CASSETTE SUB-FAMILY B"/>
    <property type="match status" value="1"/>
</dbReference>
<keyword evidence="3 8" id="KW-0812">Transmembrane</keyword>
<dbReference type="SUPFAM" id="SSF52540">
    <property type="entry name" value="P-loop containing nucleoside triphosphate hydrolases"/>
    <property type="match status" value="1"/>
</dbReference>
<comment type="caution">
    <text evidence="11">The sequence shown here is derived from an EMBL/GenBank/DDBJ whole genome shotgun (WGS) entry which is preliminary data.</text>
</comment>
<keyword evidence="6 8" id="KW-1133">Transmembrane helix</keyword>
<feature type="transmembrane region" description="Helical" evidence="8">
    <location>
        <begin position="66"/>
        <end position="88"/>
    </location>
</feature>
<feature type="transmembrane region" description="Helical" evidence="8">
    <location>
        <begin position="24"/>
        <end position="46"/>
    </location>
</feature>
<dbReference type="SUPFAM" id="SSF90123">
    <property type="entry name" value="ABC transporter transmembrane region"/>
    <property type="match status" value="1"/>
</dbReference>
<feature type="transmembrane region" description="Helical" evidence="8">
    <location>
        <begin position="167"/>
        <end position="187"/>
    </location>
</feature>
<gene>
    <name evidence="11" type="ORF">JNB71_15175</name>
</gene>
<organism evidence="11 12">
    <name type="scientific">Rhizobium herbae</name>
    <dbReference type="NCBI Taxonomy" id="508661"/>
    <lineage>
        <taxon>Bacteria</taxon>
        <taxon>Pseudomonadati</taxon>
        <taxon>Pseudomonadota</taxon>
        <taxon>Alphaproteobacteria</taxon>
        <taxon>Hyphomicrobiales</taxon>
        <taxon>Rhizobiaceae</taxon>
        <taxon>Rhizobium/Agrobacterium group</taxon>
        <taxon>Rhizobium</taxon>
    </lineage>
</organism>
<evidence type="ECO:0000256" key="1">
    <source>
        <dbReference type="ARBA" id="ARBA00004651"/>
    </source>
</evidence>
<evidence type="ECO:0000259" key="9">
    <source>
        <dbReference type="PROSITE" id="PS50893"/>
    </source>
</evidence>
<dbReference type="RefSeq" id="WP_220372633.1">
    <property type="nucleotide sequence ID" value="NZ_JAEUAO010000003.1"/>
</dbReference>
<proteinExistence type="inferred from homology"/>
<keyword evidence="4" id="KW-0547">Nucleotide-binding</keyword>
<protein>
    <submittedName>
        <fullName evidence="11">ABC transporter ATP-binding protein</fullName>
    </submittedName>
</protein>
<feature type="domain" description="ABC transporter" evidence="9">
    <location>
        <begin position="342"/>
        <end position="574"/>
    </location>
</feature>
<dbReference type="Proteomes" id="UP000757604">
    <property type="component" value="Unassembled WGS sequence"/>
</dbReference>
<keyword evidence="12" id="KW-1185">Reference proteome</keyword>
<comment type="subcellular location">
    <subcellularLocation>
        <location evidence="1">Cell membrane</location>
        <topology evidence="1">Multi-pass membrane protein</topology>
    </subcellularLocation>
</comment>